<dbReference type="EMBL" id="CP015105">
    <property type="protein sequence ID" value="ASJ12642.1"/>
    <property type="molecule type" value="Genomic_DNA"/>
</dbReference>
<feature type="domain" description="Methyltransferase type 11" evidence="1">
    <location>
        <begin position="45"/>
        <end position="140"/>
    </location>
</feature>
<dbReference type="GO" id="GO:0008757">
    <property type="term" value="F:S-adenosylmethionine-dependent methyltransferase activity"/>
    <property type="evidence" value="ECO:0007669"/>
    <property type="project" value="InterPro"/>
</dbReference>
<keyword evidence="4" id="KW-0830">Ubiquinone</keyword>
<name>A0A0Q2MRP2_9EURY</name>
<dbReference type="Gene3D" id="3.40.50.150">
    <property type="entry name" value="Vaccinia Virus protein VP39"/>
    <property type="match status" value="1"/>
</dbReference>
<dbReference type="PATRIC" id="fig|277988.4.peg.1102"/>
<evidence type="ECO:0000313" key="2">
    <source>
        <dbReference type="EMBL" id="ASJ12642.1"/>
    </source>
</evidence>
<organism evidence="3 5">
    <name type="scientific">Thermococcus thioreducens</name>
    <dbReference type="NCBI Taxonomy" id="277988"/>
    <lineage>
        <taxon>Archaea</taxon>
        <taxon>Methanobacteriati</taxon>
        <taxon>Methanobacteriota</taxon>
        <taxon>Thermococci</taxon>
        <taxon>Thermococcales</taxon>
        <taxon>Thermococcaceae</taxon>
        <taxon>Thermococcus</taxon>
    </lineage>
</organism>
<dbReference type="Proteomes" id="UP000182125">
    <property type="component" value="Unassembled WGS sequence"/>
</dbReference>
<dbReference type="EMBL" id="FOIW01000001">
    <property type="protein sequence ID" value="SEV87380.1"/>
    <property type="molecule type" value="Genomic_DNA"/>
</dbReference>
<keyword evidence="3" id="KW-0489">Methyltransferase</keyword>
<evidence type="ECO:0000313" key="6">
    <source>
        <dbReference type="Proteomes" id="UP000182125"/>
    </source>
</evidence>
<protein>
    <submittedName>
        <fullName evidence="3">Methyltransferase type 11</fullName>
    </submittedName>
    <submittedName>
        <fullName evidence="4">Ubiquinone/menaquinone biosynthesis C-methylase UbiE</fullName>
    </submittedName>
</protein>
<evidence type="ECO:0000313" key="5">
    <source>
        <dbReference type="Proteomes" id="UP000051862"/>
    </source>
</evidence>
<evidence type="ECO:0000313" key="4">
    <source>
        <dbReference type="EMBL" id="SEV87380.1"/>
    </source>
</evidence>
<dbReference type="RefSeq" id="WP_055429260.1">
    <property type="nucleotide sequence ID" value="NZ_CP015105.1"/>
</dbReference>
<dbReference type="PANTHER" id="PTHR45036:SF1">
    <property type="entry name" value="METHYLTRANSFERASE LIKE 7A"/>
    <property type="match status" value="1"/>
</dbReference>
<sequence length="217" mass="24955">MNTSKTARKYDRFSKVYDPFESPMERRAFSKYRAKALSLAEGKVLEIGVGTGKNLPYYPQNVEVTGIDFSRGMLEKAEKRRRELGLKNVRLLHMDVQNLEFEEDTFDTIVSTFVFCTVPDPIKGLKEAYRVLKPGGKAIFLEHMKSRSKLLNLLLYMMEPFMRAVLGTSMLRETQNNIEKEGFKVERVENLFFDIVKLIIATKPSGDQDDSEEKPVP</sequence>
<dbReference type="PANTHER" id="PTHR45036">
    <property type="entry name" value="METHYLTRANSFERASE LIKE 7B"/>
    <property type="match status" value="1"/>
</dbReference>
<dbReference type="STRING" id="277988.SAMN05216170_0552"/>
<accession>A0A0Q2MRP2</accession>
<reference evidence="3 5" key="1">
    <citation type="submission" date="2015-08" db="EMBL/GenBank/DDBJ databases">
        <title>Thermococcus thioreducens DSM 14981 genome sequencing.</title>
        <authorList>
            <person name="Hong S.-J."/>
            <person name="Kim M.-C."/>
            <person name="Shin J.-H."/>
        </authorList>
    </citation>
    <scope>NUCLEOTIDE SEQUENCE [LARGE SCALE GENOMIC DNA]</scope>
    <source>
        <strain evidence="3 5">DSM 14981</strain>
    </source>
</reference>
<dbReference type="InterPro" id="IPR029063">
    <property type="entry name" value="SAM-dependent_MTases_sf"/>
</dbReference>
<dbReference type="OrthoDB" id="147504at2157"/>
<reference evidence="2 7" key="2">
    <citation type="submission" date="2016-04" db="EMBL/GenBank/DDBJ databases">
        <title>Complete genome sequence of Thermococcus thioreducens type strain OGL-20P.</title>
        <authorList>
            <person name="Oger P.M."/>
        </authorList>
    </citation>
    <scope>NUCLEOTIDE SEQUENCE [LARGE SCALE GENOMIC DNA]</scope>
    <source>
        <strain evidence="2 7">OGL-20P</strain>
    </source>
</reference>
<keyword evidence="7" id="KW-1185">Reference proteome</keyword>
<dbReference type="Pfam" id="PF08241">
    <property type="entry name" value="Methyltransf_11"/>
    <property type="match status" value="1"/>
</dbReference>
<keyword evidence="3" id="KW-0808">Transferase</keyword>
<proteinExistence type="predicted"/>
<dbReference type="GeneID" id="33334153"/>
<evidence type="ECO:0000259" key="1">
    <source>
        <dbReference type="Pfam" id="PF08241"/>
    </source>
</evidence>
<dbReference type="InterPro" id="IPR052356">
    <property type="entry name" value="Thiol_S-MT"/>
</dbReference>
<dbReference type="KEGG" id="ttd:A3L14_06975"/>
<evidence type="ECO:0000313" key="3">
    <source>
        <dbReference type="EMBL" id="KQH82367.1"/>
    </source>
</evidence>
<dbReference type="SUPFAM" id="SSF53335">
    <property type="entry name" value="S-adenosyl-L-methionine-dependent methyltransferases"/>
    <property type="match status" value="1"/>
</dbReference>
<reference evidence="4 6" key="3">
    <citation type="submission" date="2016-10" db="EMBL/GenBank/DDBJ databases">
        <authorList>
            <person name="de Groot N.N."/>
        </authorList>
    </citation>
    <scope>NUCLEOTIDE SEQUENCE [LARGE SCALE GENOMIC DNA]</scope>
    <source>
        <strain evidence="4 6">OGL-20</strain>
    </source>
</reference>
<dbReference type="CDD" id="cd02440">
    <property type="entry name" value="AdoMet_MTases"/>
    <property type="match status" value="1"/>
</dbReference>
<dbReference type="GO" id="GO:0032259">
    <property type="term" value="P:methylation"/>
    <property type="evidence" value="ECO:0007669"/>
    <property type="project" value="UniProtKB-KW"/>
</dbReference>
<dbReference type="AlphaFoldDB" id="A0A0Q2MRP2"/>
<dbReference type="EMBL" id="LIXN01000008">
    <property type="protein sequence ID" value="KQH82367.1"/>
    <property type="molecule type" value="Genomic_DNA"/>
</dbReference>
<evidence type="ECO:0000313" key="7">
    <source>
        <dbReference type="Proteomes" id="UP000250136"/>
    </source>
</evidence>
<dbReference type="Proteomes" id="UP000250136">
    <property type="component" value="Chromosome"/>
</dbReference>
<dbReference type="InterPro" id="IPR013216">
    <property type="entry name" value="Methyltransf_11"/>
</dbReference>
<dbReference type="Proteomes" id="UP000051862">
    <property type="component" value="Unassembled WGS sequence"/>
</dbReference>
<gene>
    <name evidence="2" type="ORF">A3L14_06975</name>
    <name evidence="3" type="ORF">AMR53_05270</name>
    <name evidence="4" type="ORF">SAMN05216170_0552</name>
</gene>